<proteinExistence type="predicted"/>
<gene>
    <name evidence="1" type="ORF">C7M51_00095</name>
</gene>
<dbReference type="Proteomes" id="UP000464053">
    <property type="component" value="Chromosome"/>
</dbReference>
<dbReference type="OrthoDB" id="9881029at2"/>
<evidence type="ECO:0000313" key="2">
    <source>
        <dbReference type="Proteomes" id="UP000464053"/>
    </source>
</evidence>
<keyword evidence="2" id="KW-1185">Reference proteome</keyword>
<dbReference type="AlphaFoldDB" id="A0A6P1PUV2"/>
<evidence type="ECO:0000313" key="1">
    <source>
        <dbReference type="EMBL" id="QHM69842.1"/>
    </source>
</evidence>
<protein>
    <submittedName>
        <fullName evidence="1">Uncharacterized protein</fullName>
    </submittedName>
</protein>
<dbReference type="KEGG" id="mint:C7M51_00095"/>
<accession>A0A6P1PUV2</accession>
<name>A0A6P1PUV2_9GAMM</name>
<reference evidence="1 2" key="1">
    <citation type="submission" date="2018-03" db="EMBL/GenBank/DDBJ databases">
        <title>Pantoea intestinalis SRCM103226 isolated form the mealworm.</title>
        <authorList>
            <person name="Jeong D.-Y."/>
            <person name="Kim J.W."/>
        </authorList>
    </citation>
    <scope>NUCLEOTIDE SEQUENCE [LARGE SCALE GENOMIC DNA]</scope>
    <source>
        <strain evidence="1 2">SRCM103226</strain>
    </source>
</reference>
<organism evidence="1 2">
    <name type="scientific">Mixta intestinalis</name>
    <dbReference type="NCBI Taxonomy" id="1615494"/>
    <lineage>
        <taxon>Bacteria</taxon>
        <taxon>Pseudomonadati</taxon>
        <taxon>Pseudomonadota</taxon>
        <taxon>Gammaproteobacteria</taxon>
        <taxon>Enterobacterales</taxon>
        <taxon>Erwiniaceae</taxon>
        <taxon>Mixta</taxon>
    </lineage>
</organism>
<dbReference type="RefSeq" id="WP_160619664.1">
    <property type="nucleotide sequence ID" value="NZ_CP028271.1"/>
</dbReference>
<dbReference type="EMBL" id="CP028271">
    <property type="protein sequence ID" value="QHM69842.1"/>
    <property type="molecule type" value="Genomic_DNA"/>
</dbReference>
<sequence>MFVLNEEQQAQVSGGQQPATFAEVAANRGLLGTIWDYTVQPVLNFFNGIRDTFWNYVENIFSALFPPPVVKPQP</sequence>